<dbReference type="AlphaFoldDB" id="A0A7N2RBT0"/>
<dbReference type="Pfam" id="PF12796">
    <property type="entry name" value="Ank_2"/>
    <property type="match status" value="1"/>
</dbReference>
<dbReference type="PROSITE" id="PS50297">
    <property type="entry name" value="ANK_REP_REGION"/>
    <property type="match status" value="1"/>
</dbReference>
<evidence type="ECO:0000256" key="1">
    <source>
        <dbReference type="PROSITE-ProRule" id="PRU00023"/>
    </source>
</evidence>
<feature type="repeat" description="ANK" evidence="1">
    <location>
        <begin position="116"/>
        <end position="137"/>
    </location>
</feature>
<evidence type="ECO:0000313" key="2">
    <source>
        <dbReference type="EnsemblPlants" id="QL10p013300:mrna"/>
    </source>
</evidence>
<dbReference type="InterPro" id="IPR002110">
    <property type="entry name" value="Ankyrin_rpt"/>
</dbReference>
<dbReference type="Proteomes" id="UP000594261">
    <property type="component" value="Chromosome 10"/>
</dbReference>
<dbReference type="PANTHER" id="PTHR24121">
    <property type="entry name" value="NO MECHANORECEPTOR POTENTIAL C, ISOFORM D-RELATED"/>
    <property type="match status" value="1"/>
</dbReference>
<dbReference type="Gene3D" id="1.25.40.20">
    <property type="entry name" value="Ankyrin repeat-containing domain"/>
    <property type="match status" value="1"/>
</dbReference>
<proteinExistence type="predicted"/>
<keyword evidence="3" id="KW-1185">Reference proteome</keyword>
<dbReference type="Gramene" id="QL10p013300:mrna">
    <property type="protein sequence ID" value="QL10p013300:mrna"/>
    <property type="gene ID" value="QL10p013300"/>
</dbReference>
<name>A0A7N2RBT0_QUELO</name>
<organism evidence="2 3">
    <name type="scientific">Quercus lobata</name>
    <name type="common">Valley oak</name>
    <dbReference type="NCBI Taxonomy" id="97700"/>
    <lineage>
        <taxon>Eukaryota</taxon>
        <taxon>Viridiplantae</taxon>
        <taxon>Streptophyta</taxon>
        <taxon>Embryophyta</taxon>
        <taxon>Tracheophyta</taxon>
        <taxon>Spermatophyta</taxon>
        <taxon>Magnoliopsida</taxon>
        <taxon>eudicotyledons</taxon>
        <taxon>Gunneridae</taxon>
        <taxon>Pentapetalae</taxon>
        <taxon>rosids</taxon>
        <taxon>fabids</taxon>
        <taxon>Fagales</taxon>
        <taxon>Fagaceae</taxon>
        <taxon>Quercus</taxon>
    </lineage>
</organism>
<dbReference type="PROSITE" id="PS50088">
    <property type="entry name" value="ANK_REPEAT"/>
    <property type="match status" value="1"/>
</dbReference>
<dbReference type="EnsemblPlants" id="QL10p013300:mrna">
    <property type="protein sequence ID" value="QL10p013300:mrna"/>
    <property type="gene ID" value="QL10p013300"/>
</dbReference>
<dbReference type="PANTHER" id="PTHR24121:SF22">
    <property type="entry name" value="PROTEIN ACCELERATED CELL DEATH 6-LIKE"/>
    <property type="match status" value="1"/>
</dbReference>
<dbReference type="SUPFAM" id="SSF48403">
    <property type="entry name" value="Ankyrin repeat"/>
    <property type="match status" value="1"/>
</dbReference>
<protein>
    <submittedName>
        <fullName evidence="2">Uncharacterized protein</fullName>
    </submittedName>
</protein>
<reference evidence="2" key="2">
    <citation type="submission" date="2021-01" db="UniProtKB">
        <authorList>
            <consortium name="EnsemblPlants"/>
        </authorList>
    </citation>
    <scope>IDENTIFICATION</scope>
</reference>
<reference evidence="2 3" key="1">
    <citation type="journal article" date="2016" name="G3 (Bethesda)">
        <title>First Draft Assembly and Annotation of the Genome of a California Endemic Oak Quercus lobata Nee (Fagaceae).</title>
        <authorList>
            <person name="Sork V.L."/>
            <person name="Fitz-Gibbon S.T."/>
            <person name="Puiu D."/>
            <person name="Crepeau M."/>
            <person name="Gugger P.F."/>
            <person name="Sherman R."/>
            <person name="Stevens K."/>
            <person name="Langley C.H."/>
            <person name="Pellegrini M."/>
            <person name="Salzberg S.L."/>
        </authorList>
    </citation>
    <scope>NUCLEOTIDE SEQUENCE [LARGE SCALE GENOMIC DNA]</scope>
    <source>
        <strain evidence="2 3">cv. SW786</strain>
    </source>
</reference>
<dbReference type="EMBL" id="LRBV02000010">
    <property type="status" value="NOT_ANNOTATED_CDS"/>
    <property type="molecule type" value="Genomic_DNA"/>
</dbReference>
<dbReference type="InterPro" id="IPR036770">
    <property type="entry name" value="Ankyrin_rpt-contain_sf"/>
</dbReference>
<accession>A0A7N2RBT0</accession>
<evidence type="ECO:0000313" key="3">
    <source>
        <dbReference type="Proteomes" id="UP000594261"/>
    </source>
</evidence>
<keyword evidence="1" id="KW-0040">ANK repeat</keyword>
<dbReference type="InParanoid" id="A0A7N2RBT0"/>
<sequence>MDTTFTNSKMQRIRGNSGTIKVERDGFLSKSEDKASRTLMIATSMDPDLYKAITDRDIDLIQKRRHDMELSPLYDKTPELNTILHLAAASSDDEEFVQAILRIQLCQKFVTEKNSSGNLPLHEAVNAGHLHIVKLLVIWTYQQLQDHSTGPLREKNKEDNTPLYLPLINKYQASCNDKLSFPPPPPPPSKLTTLLPTAAEAIPIKKNNVAGSQHNEPNPEAPNVPLHRPSFVSTIFRERVRRSFGGGGTALNEPEFQVCLSGGLFGCGGSGTAPNELELLVNLLKWWYYRIIWCDRRCGGTGLLGGGATAPNELELQVC</sequence>